<dbReference type="AlphaFoldDB" id="A0A0E2AZU8"/>
<organism evidence="1 2">
    <name type="scientific">Leptospira kirschneri str. H1</name>
    <dbReference type="NCBI Taxonomy" id="1049966"/>
    <lineage>
        <taxon>Bacteria</taxon>
        <taxon>Pseudomonadati</taxon>
        <taxon>Spirochaetota</taxon>
        <taxon>Spirochaetia</taxon>
        <taxon>Leptospirales</taxon>
        <taxon>Leptospiraceae</taxon>
        <taxon>Leptospira</taxon>
    </lineage>
</organism>
<protein>
    <submittedName>
        <fullName evidence="1">PF07599 family protein</fullName>
    </submittedName>
</protein>
<dbReference type="Proteomes" id="UP000006253">
    <property type="component" value="Unassembled WGS sequence"/>
</dbReference>
<sequence>MNIVLRILTGFFLLETLENLYTSYVEYFLKQTSLDNVQKISKTNRKQNKMPILLIFKILISPVVI</sequence>
<gene>
    <name evidence="1" type="ORF">LEP1GSC081_3815</name>
</gene>
<dbReference type="InterPro" id="IPR011457">
    <property type="entry name" value="DUF1563"/>
</dbReference>
<comment type="caution">
    <text evidence="1">The sequence shown here is derived from an EMBL/GenBank/DDBJ whole genome shotgun (WGS) entry which is preliminary data.</text>
</comment>
<evidence type="ECO:0000313" key="1">
    <source>
        <dbReference type="EMBL" id="EKO14491.1"/>
    </source>
</evidence>
<name>A0A0E2AZU8_9LEPT</name>
<reference evidence="1 2" key="1">
    <citation type="submission" date="2012-10" db="EMBL/GenBank/DDBJ databases">
        <authorList>
            <person name="Harkins D.M."/>
            <person name="Durkin A.S."/>
            <person name="Brinkac L.M."/>
            <person name="Selengut J.D."/>
            <person name="Sanka R."/>
            <person name="DePew J."/>
            <person name="Purushe J."/>
            <person name="Peacock S.J."/>
            <person name="Thaipadungpanit J."/>
            <person name="Wuthiekanun V.W."/>
            <person name="Day N.P."/>
            <person name="Vinetz J.M."/>
            <person name="Sutton G.G."/>
            <person name="Nelson W.C."/>
            <person name="Fouts D.E."/>
        </authorList>
    </citation>
    <scope>NUCLEOTIDE SEQUENCE [LARGE SCALE GENOMIC DNA]</scope>
    <source>
        <strain evidence="1 2">H1</strain>
    </source>
</reference>
<dbReference type="RefSeq" id="WP_004766404.1">
    <property type="nucleotide sequence ID" value="NZ_AHMY02000054.1"/>
</dbReference>
<evidence type="ECO:0000313" key="2">
    <source>
        <dbReference type="Proteomes" id="UP000006253"/>
    </source>
</evidence>
<proteinExistence type="predicted"/>
<accession>A0A0E2AZU8</accession>
<dbReference type="EMBL" id="AHMY02000054">
    <property type="protein sequence ID" value="EKO14491.1"/>
    <property type="molecule type" value="Genomic_DNA"/>
</dbReference>
<dbReference type="Pfam" id="PF07599">
    <property type="entry name" value="DUF1563"/>
    <property type="match status" value="1"/>
</dbReference>